<evidence type="ECO:0000256" key="7">
    <source>
        <dbReference type="HAMAP-Rule" id="MF_00258"/>
    </source>
</evidence>
<dbReference type="NCBIfam" id="TIGR00067">
    <property type="entry name" value="glut_race"/>
    <property type="match status" value="1"/>
</dbReference>
<gene>
    <name evidence="7 8" type="primary">murI</name>
    <name evidence="8" type="ORF">FOZ74_12750</name>
</gene>
<dbReference type="OrthoDB" id="9801055at2"/>
<comment type="pathway">
    <text evidence="7">Cell wall biogenesis; peptidoglycan biosynthesis.</text>
</comment>
<evidence type="ECO:0000256" key="1">
    <source>
        <dbReference type="ARBA" id="ARBA00001602"/>
    </source>
</evidence>
<dbReference type="Pfam" id="PF01177">
    <property type="entry name" value="Asp_Glu_race"/>
    <property type="match status" value="1"/>
</dbReference>
<evidence type="ECO:0000313" key="9">
    <source>
        <dbReference type="Proteomes" id="UP000321199"/>
    </source>
</evidence>
<dbReference type="GO" id="GO:0008360">
    <property type="term" value="P:regulation of cell shape"/>
    <property type="evidence" value="ECO:0007669"/>
    <property type="project" value="UniProtKB-KW"/>
</dbReference>
<dbReference type="Proteomes" id="UP000321199">
    <property type="component" value="Chromosome"/>
</dbReference>
<feature type="binding site" evidence="7">
    <location>
        <begin position="202"/>
        <end position="203"/>
    </location>
    <ligand>
        <name>substrate</name>
    </ligand>
</feature>
<sequence>MPFPPSHAPIGVFDSGIGGLSVLRALREELPQERFVYLADSAHTPYGEKGERFVRQRSLAIARRLVHEHAIKLLVVACNTATAAAVSALRENFTSLPIVGVEPALKPAALCSRTGHVGVLATHGTVQSTRFAELLARQGTLARFSVQACDGLAQAIEQATLPTAAPDEVLERTRALCARYVSALGSFGTKEGEIDTLVLGCTHYVFVQPMLQELAGPQVTLIETGAAVARQARRKLQQHGPLADGFRGGRGEQLRLLTTGSLAALQAAAARWLALPPEACSAVALVDEMAESREHVLQCR</sequence>
<evidence type="ECO:0000313" key="8">
    <source>
        <dbReference type="EMBL" id="QEA13827.1"/>
    </source>
</evidence>
<evidence type="ECO:0000256" key="4">
    <source>
        <dbReference type="ARBA" id="ARBA00022984"/>
    </source>
</evidence>
<feature type="binding site" evidence="7">
    <location>
        <begin position="14"/>
        <end position="15"/>
    </location>
    <ligand>
        <name>substrate</name>
    </ligand>
</feature>
<dbReference type="InterPro" id="IPR001920">
    <property type="entry name" value="Asp/Glu_race"/>
</dbReference>
<dbReference type="GO" id="GO:0071555">
    <property type="term" value="P:cell wall organization"/>
    <property type="evidence" value="ECO:0007669"/>
    <property type="project" value="UniProtKB-KW"/>
</dbReference>
<keyword evidence="9" id="KW-1185">Reference proteome</keyword>
<organism evidence="8 9">
    <name type="scientific">Comamonas flocculans</name>
    <dbReference type="NCBI Taxonomy" id="2597701"/>
    <lineage>
        <taxon>Bacteria</taxon>
        <taxon>Pseudomonadati</taxon>
        <taxon>Pseudomonadota</taxon>
        <taxon>Betaproteobacteria</taxon>
        <taxon>Burkholderiales</taxon>
        <taxon>Comamonadaceae</taxon>
        <taxon>Comamonas</taxon>
    </lineage>
</organism>
<dbReference type="PROSITE" id="PS00923">
    <property type="entry name" value="ASP_GLU_RACEMASE_1"/>
    <property type="match status" value="1"/>
</dbReference>
<protein>
    <recommendedName>
        <fullName evidence="2 7">Glutamate racemase</fullName>
        <ecNumber evidence="2 7">5.1.1.3</ecNumber>
    </recommendedName>
</protein>
<dbReference type="PANTHER" id="PTHR21198:SF2">
    <property type="entry name" value="GLUTAMATE RACEMASE"/>
    <property type="match status" value="1"/>
</dbReference>
<evidence type="ECO:0000256" key="6">
    <source>
        <dbReference type="ARBA" id="ARBA00023316"/>
    </source>
</evidence>
<dbReference type="EMBL" id="CP042344">
    <property type="protein sequence ID" value="QEA13827.1"/>
    <property type="molecule type" value="Genomic_DNA"/>
</dbReference>
<dbReference type="GO" id="GO:0008881">
    <property type="term" value="F:glutamate racemase activity"/>
    <property type="evidence" value="ECO:0007669"/>
    <property type="project" value="UniProtKB-UniRule"/>
</dbReference>
<dbReference type="UniPathway" id="UPA00219"/>
<evidence type="ECO:0000256" key="2">
    <source>
        <dbReference type="ARBA" id="ARBA00013090"/>
    </source>
</evidence>
<feature type="active site" description="Proton donor/acceptor" evidence="7">
    <location>
        <position position="201"/>
    </location>
</feature>
<dbReference type="InterPro" id="IPR004391">
    <property type="entry name" value="Glu_race"/>
</dbReference>
<dbReference type="InterPro" id="IPR018187">
    <property type="entry name" value="Asp/Glu_racemase_AS_1"/>
</dbReference>
<feature type="binding site" evidence="7">
    <location>
        <begin position="46"/>
        <end position="47"/>
    </location>
    <ligand>
        <name>substrate</name>
    </ligand>
</feature>
<feature type="active site" description="Proton donor/acceptor" evidence="7">
    <location>
        <position position="78"/>
    </location>
</feature>
<feature type="binding site" evidence="7">
    <location>
        <begin position="79"/>
        <end position="80"/>
    </location>
    <ligand>
        <name>substrate</name>
    </ligand>
</feature>
<dbReference type="AlphaFoldDB" id="A0A5B8S0H3"/>
<keyword evidence="6 7" id="KW-0961">Cell wall biogenesis/degradation</keyword>
<keyword evidence="5 7" id="KW-0413">Isomerase</keyword>
<dbReference type="KEGG" id="cof:FOZ74_12750"/>
<dbReference type="RefSeq" id="WP_146913424.1">
    <property type="nucleotide sequence ID" value="NZ_CP042344.1"/>
</dbReference>
<comment type="catalytic activity">
    <reaction evidence="1 7">
        <text>L-glutamate = D-glutamate</text>
        <dbReference type="Rhea" id="RHEA:12813"/>
        <dbReference type="ChEBI" id="CHEBI:29985"/>
        <dbReference type="ChEBI" id="CHEBI:29986"/>
        <dbReference type="EC" id="5.1.1.3"/>
    </reaction>
</comment>
<comment type="function">
    <text evidence="7">Provides the (R)-glutamate required for cell wall biosynthesis.</text>
</comment>
<name>A0A5B8S0H3_9BURK</name>
<comment type="similarity">
    <text evidence="7">Belongs to the aspartate/glutamate racemases family.</text>
</comment>
<dbReference type="InterPro" id="IPR015942">
    <property type="entry name" value="Asp/Glu/hydantoin_racemase"/>
</dbReference>
<keyword evidence="3 7" id="KW-0133">Cell shape</keyword>
<proteinExistence type="inferred from homology"/>
<dbReference type="Gene3D" id="3.40.50.1860">
    <property type="match status" value="2"/>
</dbReference>
<dbReference type="SUPFAM" id="SSF53681">
    <property type="entry name" value="Aspartate/glutamate racemase"/>
    <property type="match status" value="2"/>
</dbReference>
<reference evidence="8 9" key="1">
    <citation type="submission" date="2019-07" db="EMBL/GenBank/DDBJ databases">
        <title>Complete genome sequence of Comamonas sp. NLF 7-7 isolated from livestock.</title>
        <authorList>
            <person name="Kim D.H."/>
            <person name="Kim J.G."/>
        </authorList>
    </citation>
    <scope>NUCLEOTIDE SEQUENCE [LARGE SCALE GENOMIC DNA]</scope>
    <source>
        <strain evidence="8 9">NLF 7-7</strain>
    </source>
</reference>
<accession>A0A5B8S0H3</accession>
<evidence type="ECO:0000256" key="5">
    <source>
        <dbReference type="ARBA" id="ARBA00023235"/>
    </source>
</evidence>
<dbReference type="HAMAP" id="MF_00258">
    <property type="entry name" value="Glu_racemase"/>
    <property type="match status" value="1"/>
</dbReference>
<dbReference type="GO" id="GO:0009252">
    <property type="term" value="P:peptidoglycan biosynthetic process"/>
    <property type="evidence" value="ECO:0007669"/>
    <property type="project" value="UniProtKB-UniRule"/>
</dbReference>
<dbReference type="PANTHER" id="PTHR21198">
    <property type="entry name" value="GLUTAMATE RACEMASE"/>
    <property type="match status" value="1"/>
</dbReference>
<evidence type="ECO:0000256" key="3">
    <source>
        <dbReference type="ARBA" id="ARBA00022960"/>
    </source>
</evidence>
<dbReference type="EC" id="5.1.1.3" evidence="2 7"/>
<keyword evidence="4 7" id="KW-0573">Peptidoglycan synthesis</keyword>